<dbReference type="Proteomes" id="UP000095038">
    <property type="component" value="Unassembled WGS sequence"/>
</dbReference>
<dbReference type="RefSeq" id="XP_020049132.1">
    <property type="nucleotide sequence ID" value="XM_020191349.1"/>
</dbReference>
<dbReference type="AlphaFoldDB" id="A0A1D2VMP6"/>
<evidence type="ECO:0000313" key="2">
    <source>
        <dbReference type="Proteomes" id="UP000095038"/>
    </source>
</evidence>
<sequence length="68" mass="7577">MLKQAKKPTNVNASFGVQLHAFNHDSTPKILTRTVFEKGFQTAILDAKVRSKYRAIMVALQAVDDSDN</sequence>
<reference evidence="2" key="1">
    <citation type="submission" date="2016-05" db="EMBL/GenBank/DDBJ databases">
        <title>Comparative genomics of biotechnologically important yeasts.</title>
        <authorList>
            <consortium name="DOE Joint Genome Institute"/>
            <person name="Riley R."/>
            <person name="Haridas S."/>
            <person name="Wolfe K.H."/>
            <person name="Lopes M.R."/>
            <person name="Hittinger C.T."/>
            <person name="Goker M."/>
            <person name="Salamov A."/>
            <person name="Wisecaver J."/>
            <person name="Long T.M."/>
            <person name="Aerts A.L."/>
            <person name="Barry K."/>
            <person name="Choi C."/>
            <person name="Clum A."/>
            <person name="Coughlan A.Y."/>
            <person name="Deshpande S."/>
            <person name="Douglass A.P."/>
            <person name="Hanson S.J."/>
            <person name="Klenk H.-P."/>
            <person name="Labutti K."/>
            <person name="Lapidus A."/>
            <person name="Lindquist E."/>
            <person name="Lipzen A."/>
            <person name="Meier-Kolthoff J.P."/>
            <person name="Ohm R.A."/>
            <person name="Otillar R.P."/>
            <person name="Pangilinan J."/>
            <person name="Peng Y."/>
            <person name="Rokas A."/>
            <person name="Rosa C.A."/>
            <person name="Scheuner C."/>
            <person name="Sibirny A.A."/>
            <person name="Slot J.C."/>
            <person name="Stielow J.B."/>
            <person name="Sun H."/>
            <person name="Kurtzman C.P."/>
            <person name="Blackwell M."/>
            <person name="Grigoriev I.V."/>
            <person name="Jeffries T.W."/>
        </authorList>
    </citation>
    <scope>NUCLEOTIDE SEQUENCE [LARGE SCALE GENOMIC DNA]</scope>
    <source>
        <strain evidence="2">DSM 1968</strain>
    </source>
</reference>
<proteinExistence type="predicted"/>
<dbReference type="GeneID" id="30964985"/>
<evidence type="ECO:0000313" key="1">
    <source>
        <dbReference type="EMBL" id="ODV62825.1"/>
    </source>
</evidence>
<name>A0A1D2VMP6_9ASCO</name>
<dbReference type="InParanoid" id="A0A1D2VMP6"/>
<protein>
    <submittedName>
        <fullName evidence="1">Uncharacterized protein</fullName>
    </submittedName>
</protein>
<keyword evidence="2" id="KW-1185">Reference proteome</keyword>
<dbReference type="EMBL" id="KV454476">
    <property type="protein sequence ID" value="ODV62825.1"/>
    <property type="molecule type" value="Genomic_DNA"/>
</dbReference>
<accession>A0A1D2VMP6</accession>
<organism evidence="1 2">
    <name type="scientific">Ascoidea rubescens DSM 1968</name>
    <dbReference type="NCBI Taxonomy" id="1344418"/>
    <lineage>
        <taxon>Eukaryota</taxon>
        <taxon>Fungi</taxon>
        <taxon>Dikarya</taxon>
        <taxon>Ascomycota</taxon>
        <taxon>Saccharomycotina</taxon>
        <taxon>Saccharomycetes</taxon>
        <taxon>Ascoideaceae</taxon>
        <taxon>Ascoidea</taxon>
    </lineage>
</organism>
<gene>
    <name evidence="1" type="ORF">ASCRUDRAFT_6468</name>
</gene>